<protein>
    <submittedName>
        <fullName evidence="1">Uncharacterized protein</fullName>
    </submittedName>
</protein>
<reference evidence="1" key="1">
    <citation type="submission" date="2021-06" db="EMBL/GenBank/DDBJ databases">
        <authorList>
            <person name="Hodson N. C."/>
            <person name="Mongue J. A."/>
            <person name="Jaron S. K."/>
        </authorList>
    </citation>
    <scope>NUCLEOTIDE SEQUENCE</scope>
</reference>
<name>A0A8J2KEQ7_9HEXA</name>
<organism evidence="1 2">
    <name type="scientific">Allacma fusca</name>
    <dbReference type="NCBI Taxonomy" id="39272"/>
    <lineage>
        <taxon>Eukaryota</taxon>
        <taxon>Metazoa</taxon>
        <taxon>Ecdysozoa</taxon>
        <taxon>Arthropoda</taxon>
        <taxon>Hexapoda</taxon>
        <taxon>Collembola</taxon>
        <taxon>Symphypleona</taxon>
        <taxon>Sminthuridae</taxon>
        <taxon>Allacma</taxon>
    </lineage>
</organism>
<accession>A0A8J2KEQ7</accession>
<gene>
    <name evidence="1" type="ORF">AFUS01_LOCUS13749</name>
</gene>
<dbReference type="Proteomes" id="UP000708208">
    <property type="component" value="Unassembled WGS sequence"/>
</dbReference>
<sequence>MFISVHRM</sequence>
<evidence type="ECO:0000313" key="2">
    <source>
        <dbReference type="Proteomes" id="UP000708208"/>
    </source>
</evidence>
<dbReference type="EMBL" id="CAJVCH010113378">
    <property type="protein sequence ID" value="CAG7724749.1"/>
    <property type="molecule type" value="Genomic_DNA"/>
</dbReference>
<feature type="non-terminal residue" evidence="1">
    <location>
        <position position="1"/>
    </location>
</feature>
<comment type="caution">
    <text evidence="1">The sequence shown here is derived from an EMBL/GenBank/DDBJ whole genome shotgun (WGS) entry which is preliminary data.</text>
</comment>
<keyword evidence="2" id="KW-1185">Reference proteome</keyword>
<evidence type="ECO:0000313" key="1">
    <source>
        <dbReference type="EMBL" id="CAG7724749.1"/>
    </source>
</evidence>
<proteinExistence type="predicted"/>